<dbReference type="EMBL" id="CP003364">
    <property type="protein sequence ID" value="AGA30814.1"/>
    <property type="molecule type" value="Genomic_DNA"/>
</dbReference>
<evidence type="ECO:0000313" key="7">
    <source>
        <dbReference type="EMBL" id="AGA28567.1"/>
    </source>
</evidence>
<dbReference type="EMBL" id="CP003364">
    <property type="protein sequence ID" value="AGA28062.1"/>
    <property type="molecule type" value="Genomic_DNA"/>
</dbReference>
<reference evidence="8 16" key="1">
    <citation type="submission" date="2012-02" db="EMBL/GenBank/DDBJ databases">
        <title>Complete sequence of chromosome of Singulisphaera acidiphila DSM 18658.</title>
        <authorList>
            <consortium name="US DOE Joint Genome Institute (JGI-PGF)"/>
            <person name="Lucas S."/>
            <person name="Copeland A."/>
            <person name="Lapidus A."/>
            <person name="Glavina del Rio T."/>
            <person name="Dalin E."/>
            <person name="Tice H."/>
            <person name="Bruce D."/>
            <person name="Goodwin L."/>
            <person name="Pitluck S."/>
            <person name="Peters L."/>
            <person name="Ovchinnikova G."/>
            <person name="Chertkov O."/>
            <person name="Kyrpides N."/>
            <person name="Mavromatis K."/>
            <person name="Ivanova N."/>
            <person name="Brettin T."/>
            <person name="Detter J.C."/>
            <person name="Han C."/>
            <person name="Larimer F."/>
            <person name="Land M."/>
            <person name="Hauser L."/>
            <person name="Markowitz V."/>
            <person name="Cheng J.-F."/>
            <person name="Hugenholtz P."/>
            <person name="Woyke T."/>
            <person name="Wu D."/>
            <person name="Tindall B."/>
            <person name="Pomrenke H."/>
            <person name="Brambilla E."/>
            <person name="Klenk H.-P."/>
            <person name="Eisen J.A."/>
        </authorList>
    </citation>
    <scope>NUCLEOTIDE SEQUENCE [LARGE SCALE GENOMIC DNA]</scope>
    <source>
        <strain evidence="16">ATCC BAA-1392 / DSM 18658 / VKM B-2454 / MOB10</strain>
        <strain evidence="8">DSM 18658</strain>
    </source>
</reference>
<evidence type="ECO:0000313" key="3">
    <source>
        <dbReference type="EMBL" id="AGA25843.1"/>
    </source>
</evidence>
<dbReference type="EMBL" id="CP003364">
    <property type="protein sequence ID" value="AGA31437.1"/>
    <property type="molecule type" value="Genomic_DNA"/>
</dbReference>
<evidence type="ECO:0000313" key="8">
    <source>
        <dbReference type="EMBL" id="AGA28638.1"/>
    </source>
</evidence>
<dbReference type="EMBL" id="CP003364">
    <property type="protein sequence ID" value="AGA28197.1"/>
    <property type="molecule type" value="Genomic_DNA"/>
</dbReference>
<dbReference type="Proteomes" id="UP000010798">
    <property type="component" value="Chromosome"/>
</dbReference>
<dbReference type="KEGG" id="saci:Sinac_1207"/>
<sequence>MRRESPSLRRGEDRGAPPPGRGGLRNQVRVGVKRSDQVHADVMSKRETTQAAGGGGEPSKSSSDRTPKE</sequence>
<dbReference type="KEGG" id="saci:Sinac_4449"/>
<dbReference type="KEGG" id="saci:Sinac_6634"/>
<dbReference type="KEGG" id="saci:Sinac_4371"/>
<dbReference type="EMBL" id="CP003364">
    <property type="protein sequence ID" value="AGA28567.1"/>
    <property type="molecule type" value="Genomic_DNA"/>
</dbReference>
<feature type="region of interest" description="Disordered" evidence="1">
    <location>
        <begin position="1"/>
        <end position="69"/>
    </location>
</feature>
<gene>
    <name evidence="2" type="ordered locus">Sinac_1207</name>
    <name evidence="3" type="ordered locus">Sinac_1462</name>
    <name evidence="4" type="ordered locus">Sinac_2195</name>
    <name evidence="5" type="ordered locus">Sinac_3830</name>
    <name evidence="6" type="ordered locus">Sinac_3972</name>
    <name evidence="7" type="ordered locus">Sinac_4371</name>
    <name evidence="8" type="ordered locus">Sinac_4449</name>
    <name evidence="9" type="ordered locus">Sinac_4795</name>
    <name evidence="10" type="ordered locus">Sinac_5103</name>
    <name evidence="11" type="ordered locus">Sinac_5607</name>
    <name evidence="12" type="ordered locus">Sinac_6133</name>
    <name evidence="13" type="ordered locus">Sinac_6634</name>
    <name evidence="14" type="ordered locus">Sinac_6744</name>
    <name evidence="15" type="ordered locus">Sinac_7398</name>
</gene>
<dbReference type="KEGG" id="saci:Sinac_3830"/>
<evidence type="ECO:0000313" key="13">
    <source>
        <dbReference type="EMBL" id="AGA30709.1"/>
    </source>
</evidence>
<dbReference type="AlphaFoldDB" id="H1N3R3"/>
<evidence type="ECO:0000256" key="1">
    <source>
        <dbReference type="SAM" id="MobiDB-lite"/>
    </source>
</evidence>
<evidence type="ECO:0000313" key="4">
    <source>
        <dbReference type="EMBL" id="AGA26517.1"/>
    </source>
</evidence>
<dbReference type="EMBL" id="CP003364">
    <property type="protein sequence ID" value="AGA29740.1"/>
    <property type="molecule type" value="Genomic_DNA"/>
</dbReference>
<dbReference type="KEGG" id="saci:Sinac_6133"/>
<dbReference type="KEGG" id="saci:Sinac_2195"/>
<feature type="compositionally biased region" description="Basic and acidic residues" evidence="1">
    <location>
        <begin position="33"/>
        <end position="48"/>
    </location>
</feature>
<dbReference type="EMBL" id="CP003364">
    <property type="protein sequence ID" value="AGA29255.1"/>
    <property type="molecule type" value="Genomic_DNA"/>
</dbReference>
<name>H1N3R3_SINAD</name>
<evidence type="ECO:0000313" key="6">
    <source>
        <dbReference type="EMBL" id="AGA28197.1"/>
    </source>
</evidence>
<dbReference type="KEGG" id="saci:Sinac_4795"/>
<dbReference type="EMBL" id="CP003364">
    <property type="protein sequence ID" value="AGA26517.1"/>
    <property type="molecule type" value="Genomic_DNA"/>
</dbReference>
<dbReference type="KEGG" id="saci:Sinac_5103"/>
<evidence type="ECO:0000313" key="5">
    <source>
        <dbReference type="EMBL" id="AGA28062.1"/>
    </source>
</evidence>
<protein>
    <submittedName>
        <fullName evidence="8">Uncharacterized protein</fullName>
    </submittedName>
</protein>
<evidence type="ECO:0000313" key="10">
    <source>
        <dbReference type="EMBL" id="AGA29255.1"/>
    </source>
</evidence>
<evidence type="ECO:0000313" key="16">
    <source>
        <dbReference type="Proteomes" id="UP000010798"/>
    </source>
</evidence>
<dbReference type="EMBL" id="CP003364">
    <property type="protein sequence ID" value="AGA25843.1"/>
    <property type="molecule type" value="Genomic_DNA"/>
</dbReference>
<dbReference type="KEGG" id="saci:Sinac_1462"/>
<dbReference type="KEGG" id="saci:Sinac_3972"/>
<dbReference type="KEGG" id="saci:Sinac_6744"/>
<feature type="compositionally biased region" description="Basic and acidic residues" evidence="1">
    <location>
        <begin position="1"/>
        <end position="15"/>
    </location>
</feature>
<organism evidence="8 16">
    <name type="scientific">Singulisphaera acidiphila (strain ATCC BAA-1392 / DSM 18658 / VKM B-2454 / MOB10)</name>
    <dbReference type="NCBI Taxonomy" id="886293"/>
    <lineage>
        <taxon>Bacteria</taxon>
        <taxon>Pseudomonadati</taxon>
        <taxon>Planctomycetota</taxon>
        <taxon>Planctomycetia</taxon>
        <taxon>Isosphaerales</taxon>
        <taxon>Isosphaeraceae</taxon>
        <taxon>Singulisphaera</taxon>
    </lineage>
</organism>
<dbReference type="EMBL" id="CP003364">
    <property type="protein sequence ID" value="AGA28958.1"/>
    <property type="molecule type" value="Genomic_DNA"/>
</dbReference>
<dbReference type="KEGG" id="saci:Sinac_7398"/>
<evidence type="ECO:0000313" key="15">
    <source>
        <dbReference type="EMBL" id="AGA31437.1"/>
    </source>
</evidence>
<evidence type="ECO:0000313" key="14">
    <source>
        <dbReference type="EMBL" id="AGA30814.1"/>
    </source>
</evidence>
<dbReference type="HOGENOM" id="CLU_2773647_0_0_0"/>
<evidence type="ECO:0000313" key="11">
    <source>
        <dbReference type="EMBL" id="AGA29740.1"/>
    </source>
</evidence>
<dbReference type="EMBL" id="CP003364">
    <property type="protein sequence ID" value="AGA28638.1"/>
    <property type="molecule type" value="Genomic_DNA"/>
</dbReference>
<dbReference type="EMBL" id="CP003364">
    <property type="protein sequence ID" value="AGA30709.1"/>
    <property type="molecule type" value="Genomic_DNA"/>
</dbReference>
<dbReference type="EMBL" id="CP003364">
    <property type="protein sequence ID" value="AGA30236.1"/>
    <property type="molecule type" value="Genomic_DNA"/>
</dbReference>
<dbReference type="KEGG" id="saci:Sinac_5607"/>
<proteinExistence type="predicted"/>
<evidence type="ECO:0000313" key="9">
    <source>
        <dbReference type="EMBL" id="AGA28958.1"/>
    </source>
</evidence>
<accession>H1N3R3</accession>
<evidence type="ECO:0000313" key="2">
    <source>
        <dbReference type="EMBL" id="AGA25596.1"/>
    </source>
</evidence>
<keyword evidence="16" id="KW-1185">Reference proteome</keyword>
<dbReference type="EMBL" id="CP003364">
    <property type="protein sequence ID" value="AGA25596.1"/>
    <property type="molecule type" value="Genomic_DNA"/>
</dbReference>
<evidence type="ECO:0000313" key="12">
    <source>
        <dbReference type="EMBL" id="AGA30236.1"/>
    </source>
</evidence>